<name>A0AAN0JKS2_AMPQE</name>
<dbReference type="Pfam" id="PF16746">
    <property type="entry name" value="BAR_3"/>
    <property type="match status" value="1"/>
</dbReference>
<dbReference type="InterPro" id="IPR004148">
    <property type="entry name" value="BAR_dom"/>
</dbReference>
<feature type="compositionally biased region" description="Low complexity" evidence="1">
    <location>
        <begin position="1"/>
        <end position="18"/>
    </location>
</feature>
<reference evidence="4" key="1">
    <citation type="journal article" date="2010" name="Nature">
        <title>The Amphimedon queenslandica genome and the evolution of animal complexity.</title>
        <authorList>
            <person name="Srivastava M."/>
            <person name="Simakov O."/>
            <person name="Chapman J."/>
            <person name="Fahey B."/>
            <person name="Gauthier M.E."/>
            <person name="Mitros T."/>
            <person name="Richards G.S."/>
            <person name="Conaco C."/>
            <person name="Dacre M."/>
            <person name="Hellsten U."/>
            <person name="Larroux C."/>
            <person name="Putnam N.H."/>
            <person name="Stanke M."/>
            <person name="Adamska M."/>
            <person name="Darling A."/>
            <person name="Degnan S.M."/>
            <person name="Oakley T.H."/>
            <person name="Plachetzki D.C."/>
            <person name="Zhai Y."/>
            <person name="Adamski M."/>
            <person name="Calcino A."/>
            <person name="Cummins S.F."/>
            <person name="Goodstein D.M."/>
            <person name="Harris C."/>
            <person name="Jackson D.J."/>
            <person name="Leys S.P."/>
            <person name="Shu S."/>
            <person name="Woodcroft B.J."/>
            <person name="Vervoort M."/>
            <person name="Kosik K.S."/>
            <person name="Manning G."/>
            <person name="Degnan B.M."/>
            <person name="Rokhsar D.S."/>
        </authorList>
    </citation>
    <scope>NUCLEOTIDE SEQUENCE [LARGE SCALE GENOMIC DNA]</scope>
</reference>
<dbReference type="AlphaFoldDB" id="A0AAN0JKS2"/>
<evidence type="ECO:0000259" key="2">
    <source>
        <dbReference type="Pfam" id="PF16746"/>
    </source>
</evidence>
<evidence type="ECO:0000256" key="1">
    <source>
        <dbReference type="SAM" id="MobiDB-lite"/>
    </source>
</evidence>
<dbReference type="GeneID" id="109585610"/>
<feature type="region of interest" description="Disordered" evidence="1">
    <location>
        <begin position="1"/>
        <end position="26"/>
    </location>
</feature>
<dbReference type="SUPFAM" id="SSF103657">
    <property type="entry name" value="BAR/IMD domain-like"/>
    <property type="match status" value="1"/>
</dbReference>
<evidence type="ECO:0000313" key="3">
    <source>
        <dbReference type="EnsemblMetazoa" id="XP_019857298.1"/>
    </source>
</evidence>
<dbReference type="GO" id="GO:0005737">
    <property type="term" value="C:cytoplasm"/>
    <property type="evidence" value="ECO:0007669"/>
    <property type="project" value="InterPro"/>
</dbReference>
<organism evidence="3 4">
    <name type="scientific">Amphimedon queenslandica</name>
    <name type="common">Sponge</name>
    <dbReference type="NCBI Taxonomy" id="400682"/>
    <lineage>
        <taxon>Eukaryota</taxon>
        <taxon>Metazoa</taxon>
        <taxon>Porifera</taxon>
        <taxon>Demospongiae</taxon>
        <taxon>Heteroscleromorpha</taxon>
        <taxon>Haplosclerida</taxon>
        <taxon>Niphatidae</taxon>
        <taxon>Amphimedon</taxon>
    </lineage>
</organism>
<proteinExistence type="predicted"/>
<sequence length="133" mass="15295">MSSSMSSQSSPRGDSGSPSPFPLPQDQSQFQWELIDLQDCLHDSPQFRRLLQAKEKEMNDLEMKLRKVVQCCSKMVETGQIYMSNLRLFGMSLKELSCHFTDQQPVVSDALVKFCDIMNEVQTFYSVREFVVI</sequence>
<dbReference type="KEGG" id="aqu:109585610"/>
<dbReference type="RefSeq" id="XP_019857298.1">
    <property type="nucleotide sequence ID" value="XM_020001739.1"/>
</dbReference>
<dbReference type="Proteomes" id="UP000007879">
    <property type="component" value="Unassembled WGS sequence"/>
</dbReference>
<dbReference type="EnsemblMetazoa" id="XM_020001739.1">
    <property type="protein sequence ID" value="XP_019857298.1"/>
    <property type="gene ID" value="LOC109585610"/>
</dbReference>
<accession>A0AAN0JKS2</accession>
<dbReference type="Gene3D" id="1.20.1270.60">
    <property type="entry name" value="Arfaptin homology (AH) domain/BAR domain"/>
    <property type="match status" value="1"/>
</dbReference>
<keyword evidence="4" id="KW-1185">Reference proteome</keyword>
<reference evidence="3" key="2">
    <citation type="submission" date="2024-06" db="UniProtKB">
        <authorList>
            <consortium name="EnsemblMetazoa"/>
        </authorList>
    </citation>
    <scope>IDENTIFICATION</scope>
</reference>
<feature type="domain" description="BAR" evidence="2">
    <location>
        <begin position="35"/>
        <end position="126"/>
    </location>
</feature>
<evidence type="ECO:0000313" key="4">
    <source>
        <dbReference type="Proteomes" id="UP000007879"/>
    </source>
</evidence>
<dbReference type="InterPro" id="IPR027267">
    <property type="entry name" value="AH/BAR_dom_sf"/>
</dbReference>
<protein>
    <recommendedName>
        <fullName evidence="2">BAR domain-containing protein</fullName>
    </recommendedName>
</protein>